<feature type="transmembrane region" description="Helical" evidence="1">
    <location>
        <begin position="254"/>
        <end position="272"/>
    </location>
</feature>
<reference evidence="4 5" key="1">
    <citation type="submission" date="2017-04" db="EMBL/GenBank/DDBJ databases">
        <title>Function of individual gut microbiota members based on whole genome sequencing of pure cultures obtained from chicken caecum.</title>
        <authorList>
            <person name="Medvecky M."/>
            <person name="Cejkova D."/>
            <person name="Polansky O."/>
            <person name="Karasova D."/>
            <person name="Kubasova T."/>
            <person name="Cizek A."/>
            <person name="Rychlik I."/>
        </authorList>
    </citation>
    <scope>NUCLEOTIDE SEQUENCE [LARGE SCALE GENOMIC DNA]</scope>
    <source>
        <strain evidence="4">An101</strain>
        <strain evidence="5">An115</strain>
    </source>
</reference>
<protein>
    <submittedName>
        <fullName evidence="3">ABC transporter permease</fullName>
    </submittedName>
</protein>
<keyword evidence="5" id="KW-1185">Reference proteome</keyword>
<evidence type="ECO:0000313" key="2">
    <source>
        <dbReference type="EMBL" id="OUQ57102.1"/>
    </source>
</evidence>
<keyword evidence="1" id="KW-0472">Membrane</keyword>
<organism evidence="3 4">
    <name type="scientific">Lactobacillus gallinarum</name>
    <dbReference type="NCBI Taxonomy" id="52242"/>
    <lineage>
        <taxon>Bacteria</taxon>
        <taxon>Bacillati</taxon>
        <taxon>Bacillota</taxon>
        <taxon>Bacilli</taxon>
        <taxon>Lactobacillales</taxon>
        <taxon>Lactobacillaceae</taxon>
        <taxon>Lactobacillus</taxon>
    </lineage>
</organism>
<feature type="transmembrane region" description="Helical" evidence="1">
    <location>
        <begin position="20"/>
        <end position="40"/>
    </location>
</feature>
<dbReference type="EMBL" id="NFLS01000005">
    <property type="protein sequence ID" value="OUQ57102.1"/>
    <property type="molecule type" value="Genomic_DNA"/>
</dbReference>
<dbReference type="EMBL" id="NFLZ01000006">
    <property type="protein sequence ID" value="OUQ76971.1"/>
    <property type="molecule type" value="Genomic_DNA"/>
</dbReference>
<keyword evidence="1" id="KW-0812">Transmembrane</keyword>
<proteinExistence type="predicted"/>
<feature type="transmembrane region" description="Helical" evidence="1">
    <location>
        <begin position="118"/>
        <end position="140"/>
    </location>
</feature>
<dbReference type="AlphaFoldDB" id="A0A1Y4UH68"/>
<accession>A0A1Y4UH68</accession>
<sequence>MTSFNTLFNRMFQEKSRAVYLIYLIQAFSSLCFSLWMIFSMRGEPNVMMINGHREVTNHLLAYLLIFGVMMFITSFFANFVYWIISSVKNEKINRSQTWRLIPINDTEFLLSNFGTAFISYLWLIILEGITVAVTCLPVLTVNEVRKNLSGFFEESHRLAVQDWWSLLGALVLVILLGYAWYAIVSLINLSSRSIMDFLPNGSSKFIMFIVRVVIIIAIIWLLSKATTVVFGAISNFIPFLADGNNDLQMSGTLVAFLLFDVVVTLIDILLLNKFVEAKQN</sequence>
<feature type="transmembrane region" description="Helical" evidence="1">
    <location>
        <begin position="164"/>
        <end position="188"/>
    </location>
</feature>
<evidence type="ECO:0000256" key="1">
    <source>
        <dbReference type="SAM" id="Phobius"/>
    </source>
</evidence>
<gene>
    <name evidence="3" type="ORF">B5E44_03910</name>
    <name evidence="2" type="ORF">B5E59_03595</name>
</gene>
<name>A0A1Y4UH68_9LACO</name>
<dbReference type="Proteomes" id="UP000195859">
    <property type="component" value="Unassembled WGS sequence"/>
</dbReference>
<dbReference type="Proteomes" id="UP000196293">
    <property type="component" value="Unassembled WGS sequence"/>
</dbReference>
<dbReference type="RefSeq" id="WP_087176066.1">
    <property type="nucleotide sequence ID" value="NZ_NFLS01000005.1"/>
</dbReference>
<evidence type="ECO:0000313" key="4">
    <source>
        <dbReference type="Proteomes" id="UP000195859"/>
    </source>
</evidence>
<evidence type="ECO:0000313" key="3">
    <source>
        <dbReference type="EMBL" id="OUQ76971.1"/>
    </source>
</evidence>
<feature type="transmembrane region" description="Helical" evidence="1">
    <location>
        <begin position="209"/>
        <end position="234"/>
    </location>
</feature>
<keyword evidence="1" id="KW-1133">Transmembrane helix</keyword>
<comment type="caution">
    <text evidence="3">The sequence shown here is derived from an EMBL/GenBank/DDBJ whole genome shotgun (WGS) entry which is preliminary data.</text>
</comment>
<evidence type="ECO:0000313" key="5">
    <source>
        <dbReference type="Proteomes" id="UP000196293"/>
    </source>
</evidence>
<feature type="transmembrane region" description="Helical" evidence="1">
    <location>
        <begin position="60"/>
        <end position="85"/>
    </location>
</feature>
<reference evidence="3" key="2">
    <citation type="journal article" date="2018" name="BMC Genomics">
        <title>Whole genome sequencing and function prediction of 133 gut anaerobes isolated from chicken caecum in pure cultures.</title>
        <authorList>
            <person name="Medvecky M."/>
            <person name="Cejkova D."/>
            <person name="Polansky O."/>
            <person name="Karasova D."/>
            <person name="Kubasova T."/>
            <person name="Cizek A."/>
            <person name="Rychlik I."/>
        </authorList>
    </citation>
    <scope>NUCLEOTIDE SEQUENCE</scope>
    <source>
        <strain evidence="3">An101</strain>
        <strain evidence="2">An115</strain>
    </source>
</reference>